<gene>
    <name evidence="2" type="ORF">SAMN05216548_10513</name>
</gene>
<dbReference type="STRING" id="1855383.SAMN05216548_10513"/>
<feature type="domain" description="DNA circulation N-terminal" evidence="1">
    <location>
        <begin position="8"/>
        <end position="95"/>
    </location>
</feature>
<reference evidence="2 3" key="1">
    <citation type="submission" date="2016-10" db="EMBL/GenBank/DDBJ databases">
        <authorList>
            <person name="de Groot N.N."/>
        </authorList>
    </citation>
    <scope>NUCLEOTIDE SEQUENCE [LARGE SCALE GENOMIC DNA]</scope>
    <source>
        <strain evidence="2 3">A52C2</strain>
    </source>
</reference>
<accession>A0A1H9GEF7</accession>
<keyword evidence="3" id="KW-1185">Reference proteome</keyword>
<evidence type="ECO:0000313" key="2">
    <source>
        <dbReference type="EMBL" id="SEQ48444.1"/>
    </source>
</evidence>
<evidence type="ECO:0000313" key="3">
    <source>
        <dbReference type="Proteomes" id="UP000199647"/>
    </source>
</evidence>
<name>A0A1H9GEF7_9HYPH</name>
<sequence length="157" mass="16501">MRNWPKTLLPASYRGVSFQVSEEGLADSGRRVAVHEFVKAEDHATEDMGRKVRRWKVSAYVAGDTADTDALALVEACSTDGVGTLILPFSGSLQVRCTECSTTGSKDQLGTIKIEMSFVEAGGTSTVQATAIGDRIAASSLATLPALISSALSAFGQ</sequence>
<dbReference type="RefSeq" id="WP_092496168.1">
    <property type="nucleotide sequence ID" value="NZ_FOFG01000005.1"/>
</dbReference>
<dbReference type="AlphaFoldDB" id="A0A1H9GEF7"/>
<dbReference type="Proteomes" id="UP000199647">
    <property type="component" value="Unassembled WGS sequence"/>
</dbReference>
<dbReference type="Pfam" id="PF07157">
    <property type="entry name" value="DNA_circ_N"/>
    <property type="match status" value="1"/>
</dbReference>
<dbReference type="EMBL" id="FOFG01000005">
    <property type="protein sequence ID" value="SEQ48444.1"/>
    <property type="molecule type" value="Genomic_DNA"/>
</dbReference>
<protein>
    <submittedName>
        <fullName evidence="2">DNA circularisation protein N-terminus</fullName>
    </submittedName>
</protein>
<evidence type="ECO:0000259" key="1">
    <source>
        <dbReference type="Pfam" id="PF07157"/>
    </source>
</evidence>
<organism evidence="2 3">
    <name type="scientific">Faunimonas pinastri</name>
    <dbReference type="NCBI Taxonomy" id="1855383"/>
    <lineage>
        <taxon>Bacteria</taxon>
        <taxon>Pseudomonadati</taxon>
        <taxon>Pseudomonadota</taxon>
        <taxon>Alphaproteobacteria</taxon>
        <taxon>Hyphomicrobiales</taxon>
        <taxon>Afifellaceae</taxon>
        <taxon>Faunimonas</taxon>
    </lineage>
</organism>
<dbReference type="OrthoDB" id="378644at2"/>
<proteinExistence type="predicted"/>
<dbReference type="InterPro" id="IPR009826">
    <property type="entry name" value="DNA_circ_N"/>
</dbReference>